<feature type="compositionally biased region" description="Basic and acidic residues" evidence="1">
    <location>
        <begin position="455"/>
        <end position="465"/>
    </location>
</feature>
<proteinExistence type="predicted"/>
<dbReference type="KEGG" id="bpm:BURPS1710b_A1155"/>
<evidence type="ECO:0000313" key="3">
    <source>
        <dbReference type="Proteomes" id="UP000002700"/>
    </source>
</evidence>
<evidence type="ECO:0000313" key="2">
    <source>
        <dbReference type="EMBL" id="ABA52814.1"/>
    </source>
</evidence>
<gene>
    <name evidence="2" type="ordered locus">BURPS1710b_A1155</name>
</gene>
<feature type="compositionally biased region" description="Basic residues" evidence="1">
    <location>
        <begin position="430"/>
        <end position="445"/>
    </location>
</feature>
<name>Q3JJE1_BURP1</name>
<dbReference type="Proteomes" id="UP000002700">
    <property type="component" value="Chromosome II"/>
</dbReference>
<dbReference type="EMBL" id="CP000125">
    <property type="protein sequence ID" value="ABA52814.1"/>
    <property type="molecule type" value="Genomic_DNA"/>
</dbReference>
<accession>Q3JJE1</accession>
<protein>
    <submittedName>
        <fullName evidence="2">Uncharacterized protein</fullName>
    </submittedName>
</protein>
<feature type="region of interest" description="Disordered" evidence="1">
    <location>
        <begin position="422"/>
        <end position="465"/>
    </location>
</feature>
<dbReference type="AlphaFoldDB" id="Q3JJE1"/>
<dbReference type="HOGENOM" id="CLU_374162_0_0_4"/>
<sequence length="742" mass="83521">MLHWRCVGAGARASAHSGCRAFSRPHLGGGADRPAAGPVAVALDDLARIVQDNSAADMVFPTDPVRADSLKGAEDRLSNAIGKRVRRPYSKHWRVKGRAAPMRFARDGDRRRRRQRRSIGPRHVARGAWQKGGACAAPNGVPKAGSSPCRAAPFAPDGRAARHCPSGRVGLPNDRRPARVPRVEKRCVPRLHAIAAHLERRCDEAARLVPDRIDDHDEAQLLVIVEACVHVREMFAERGFERRAPAVAIESAAFVRQRNERARLREPRADHAARVDERMRREPALDRRRRDILALARLEDFLHPPGDLQAARFVELALVAAAHEAVGREERRAQVGALVIADRVAGRADLDLARVGEAALDVAHRRADVAQAHVVLPARMRHAAHFAHPIAFEQFEPEIAIPAQQRGLDRGGGARGEADLIEAELPQDHRLHRVGNRPRRQAARHRVPELRPQARHRDEERRPRALQIGDERIGRIAEVDGESRAHRQHFDVTALGHVRQRQIRDHPVVRADRDQIEHRLDAPAERAERQHHAFRLACRAGRVDDRRERVGRARHVLRERRGVAHDVVPRRADGRRIVQIRQTDAAHVRRHARAHRLPRIELADEQRGGFAMREHLPDRFRAERWIERHGYVAAQPDREIGEDPVRAVLRQDRDVRSARQIERAQIRGDAARLLDGVAPREAAHAAVGARLHEPYVVGARAFPVLKAFERQVFRGDRGQCRLLARRGARRGRGLGAMCRCLA</sequence>
<reference evidence="2 3" key="1">
    <citation type="submission" date="2005-09" db="EMBL/GenBank/DDBJ databases">
        <authorList>
            <person name="Woods D.E."/>
            <person name="Nierman W.C."/>
        </authorList>
    </citation>
    <scope>NUCLEOTIDE SEQUENCE [LARGE SCALE GENOMIC DNA]</scope>
    <source>
        <strain evidence="2 3">1710b</strain>
    </source>
</reference>
<feature type="region of interest" description="Disordered" evidence="1">
    <location>
        <begin position="105"/>
        <end position="134"/>
    </location>
</feature>
<dbReference type="EnsemblBacteria" id="ABA52814">
    <property type="protein sequence ID" value="ABA52814"/>
    <property type="gene ID" value="BURPS1710b_A1155"/>
</dbReference>
<evidence type="ECO:0000256" key="1">
    <source>
        <dbReference type="SAM" id="MobiDB-lite"/>
    </source>
</evidence>
<feature type="compositionally biased region" description="Basic residues" evidence="1">
    <location>
        <begin position="111"/>
        <end position="125"/>
    </location>
</feature>
<organism evidence="2 3">
    <name type="scientific">Burkholderia pseudomallei (strain 1710b)</name>
    <dbReference type="NCBI Taxonomy" id="320372"/>
    <lineage>
        <taxon>Bacteria</taxon>
        <taxon>Pseudomonadati</taxon>
        <taxon>Pseudomonadota</taxon>
        <taxon>Betaproteobacteria</taxon>
        <taxon>Burkholderiales</taxon>
        <taxon>Burkholderiaceae</taxon>
        <taxon>Burkholderia</taxon>
        <taxon>pseudomallei group</taxon>
    </lineage>
</organism>